<organism evidence="1 2">
    <name type="scientific">Nocardiopsis terrae</name>
    <dbReference type="NCBI Taxonomy" id="372655"/>
    <lineage>
        <taxon>Bacteria</taxon>
        <taxon>Bacillati</taxon>
        <taxon>Actinomycetota</taxon>
        <taxon>Actinomycetes</taxon>
        <taxon>Streptosporangiales</taxon>
        <taxon>Nocardiopsidaceae</taxon>
        <taxon>Nocardiopsis</taxon>
    </lineage>
</organism>
<accession>A0ABR9HPJ8</accession>
<reference evidence="1 2" key="1">
    <citation type="submission" date="2020-10" db="EMBL/GenBank/DDBJ databases">
        <title>Sequencing the genomes of 1000 actinobacteria strains.</title>
        <authorList>
            <person name="Klenk H.-P."/>
        </authorList>
    </citation>
    <scope>NUCLEOTIDE SEQUENCE [LARGE SCALE GENOMIC DNA]</scope>
    <source>
        <strain evidence="1 2">DSM 45157</strain>
    </source>
</reference>
<comment type="caution">
    <text evidence="1">The sequence shown here is derived from an EMBL/GenBank/DDBJ whole genome shotgun (WGS) entry which is preliminary data.</text>
</comment>
<proteinExistence type="predicted"/>
<keyword evidence="2" id="KW-1185">Reference proteome</keyword>
<evidence type="ECO:0000313" key="2">
    <source>
        <dbReference type="Proteomes" id="UP000598217"/>
    </source>
</evidence>
<sequence>MSGEHTSPPADRAAFYAWSRAHGVRVRVACEDWLSITYETVGTGPDGKPVVQRLRCELPPQVARRRLRLSYVVGLSHVVDGAVCNHVRTVTPPVLTSGEVAARHDVGLVAAALVEGERRALCGATVENLSVYVVERAANWRPF</sequence>
<name>A0ABR9HPJ8_9ACTN</name>
<protein>
    <submittedName>
        <fullName evidence="1">Uncharacterized protein</fullName>
    </submittedName>
</protein>
<dbReference type="EMBL" id="JADBDY010000001">
    <property type="protein sequence ID" value="MBE1460937.1"/>
    <property type="molecule type" value="Genomic_DNA"/>
</dbReference>
<dbReference type="Proteomes" id="UP000598217">
    <property type="component" value="Unassembled WGS sequence"/>
</dbReference>
<gene>
    <name evidence="1" type="ORF">H4W79_005151</name>
</gene>
<evidence type="ECO:0000313" key="1">
    <source>
        <dbReference type="EMBL" id="MBE1460937.1"/>
    </source>
</evidence>
<dbReference type="RefSeq" id="WP_191276056.1">
    <property type="nucleotide sequence ID" value="NZ_BMXJ01000011.1"/>
</dbReference>